<evidence type="ECO:0000256" key="9">
    <source>
        <dbReference type="SAM" id="Phobius"/>
    </source>
</evidence>
<reference evidence="11 12" key="1">
    <citation type="submission" date="2019-04" db="EMBL/GenBank/DDBJ databases">
        <authorList>
            <person name="Van Vliet M D."/>
        </authorList>
    </citation>
    <scope>NUCLEOTIDE SEQUENCE [LARGE SCALE GENOMIC DNA]</scope>
    <source>
        <strain evidence="11 12">F1</strain>
    </source>
</reference>
<keyword evidence="12" id="KW-1185">Reference proteome</keyword>
<keyword evidence="4" id="KW-0349">Heme</keyword>
<comment type="cofactor">
    <cofactor evidence="1">
        <name>heme c</name>
        <dbReference type="ChEBI" id="CHEBI:61717"/>
    </cofactor>
</comment>
<dbReference type="RefSeq" id="WP_136083356.1">
    <property type="nucleotide sequence ID" value="NZ_CAAHFG010000005.1"/>
</dbReference>
<keyword evidence="3" id="KW-0813">Transport</keyword>
<dbReference type="InterPro" id="IPR012286">
    <property type="entry name" value="Tetrahaem_cytochrome"/>
</dbReference>
<dbReference type="Pfam" id="PF14537">
    <property type="entry name" value="Cytochrom_c3_2"/>
    <property type="match status" value="1"/>
</dbReference>
<comment type="subcellular location">
    <subcellularLocation>
        <location evidence="2">Cell envelope</location>
    </subcellularLocation>
</comment>
<organism evidence="11 12">
    <name type="scientific">Pontiella desulfatans</name>
    <dbReference type="NCBI Taxonomy" id="2750659"/>
    <lineage>
        <taxon>Bacteria</taxon>
        <taxon>Pseudomonadati</taxon>
        <taxon>Kiritimatiellota</taxon>
        <taxon>Kiritimatiellia</taxon>
        <taxon>Kiritimatiellales</taxon>
        <taxon>Pontiellaceae</taxon>
        <taxon>Pontiella</taxon>
    </lineage>
</organism>
<keyword evidence="6" id="KW-0732">Signal</keyword>
<evidence type="ECO:0000256" key="4">
    <source>
        <dbReference type="ARBA" id="ARBA00022617"/>
    </source>
</evidence>
<evidence type="ECO:0000256" key="7">
    <source>
        <dbReference type="ARBA" id="ARBA00022982"/>
    </source>
</evidence>
<sequence length="830" mass="89731">MKTKNLILPILGTVVSVFASHFDGSRTTPVHRIPLTAEDGQKIVSSVPHTMPFSARMTCGACHDYEEIHGGTHFKGAGQGRATEPWIAVDETTGTQIPADRMGLSAWEFTKRFGTHLPGGAISDPEDKLADPDARWEISGGLEMNCLACHNQSHRQDMTEWAKQIARENFRWAATAAAGIGEVDGMASRMPEWWDMYMGGSPDDHTYRVPPSVNYDSGMFDSKHRIWFDIGKPMDKNCLQCHSTHPVTAQRMDVPGDVHAAAGLSCVDCHRNGDDHQILRGTTETMSCAACHAEDGMIAGQAGAPVAHHKGLPPVHFEELTCTACHSGSVPGEEPQLVRTSRANKLGIYGRAQWYTESPFIVEPVYVRNDDGKIEPRRMMWPAFWSDAEGHPLPEETVAEAAIGILDVQNQIGAVLSKFAIVETALGEPLFVSNGKAYGLNMDGGLDLIGETDLDVAFVWQTDSNLVSTIPDFDVNAEEIDYDTEGALIGVMDAFKPLEMMVVSKGKQFAVDADGYLVGTNSALATGWYTKDGNGLVSEFAERAVVDTVGSTKSFNEEQVALMLKKLGKGASYISNGRKFDLSGDALVDSDHEAAEPVSWPLGHDVRGTAQSLGAKSCKECHASDSAFLFGNVTATGPLLTDNAKVVPMHAFQDVDSNFNKLFGTTFKVRKYFKCMMGNIALLLTLIALAVGLPVIYKLIAGLEEKEINAKLIKMGLMGAMLVLIITGFLFGWPLSYPLGGFPLLSHVGFGALYAILLLVWAALRAKSGGLWGWVLIVSGIVLILSVLIAMFPILGTHGQHVAIVIHRIAAIVSVVAALLACKVAKKHND</sequence>
<feature type="transmembrane region" description="Helical" evidence="9">
    <location>
        <begin position="771"/>
        <end position="795"/>
    </location>
</feature>
<dbReference type="GO" id="GO:0030313">
    <property type="term" value="C:cell envelope"/>
    <property type="evidence" value="ECO:0007669"/>
    <property type="project" value="UniProtKB-SubCell"/>
</dbReference>
<dbReference type="InterPro" id="IPR051829">
    <property type="entry name" value="Multiheme_Cytochr_ET"/>
</dbReference>
<gene>
    <name evidence="11" type="ORF">PDESU_06498</name>
</gene>
<dbReference type="InterPro" id="IPR036280">
    <property type="entry name" value="Multihaem_cyt_sf"/>
</dbReference>
<evidence type="ECO:0000259" key="10">
    <source>
        <dbReference type="Pfam" id="PF14537"/>
    </source>
</evidence>
<evidence type="ECO:0000256" key="2">
    <source>
        <dbReference type="ARBA" id="ARBA00004196"/>
    </source>
</evidence>
<evidence type="ECO:0000256" key="1">
    <source>
        <dbReference type="ARBA" id="ARBA00001926"/>
    </source>
</evidence>
<dbReference type="EMBL" id="CAAHFG010000005">
    <property type="protein sequence ID" value="VGO17896.1"/>
    <property type="molecule type" value="Genomic_DNA"/>
</dbReference>
<evidence type="ECO:0000313" key="12">
    <source>
        <dbReference type="Proteomes" id="UP000366872"/>
    </source>
</evidence>
<name>A0A6C2UFB5_PONDE</name>
<feature type="transmembrane region" description="Helical" evidence="9">
    <location>
        <begin position="712"/>
        <end position="732"/>
    </location>
</feature>
<dbReference type="PANTHER" id="PTHR35038">
    <property type="entry name" value="DISSIMILATORY SULFITE REDUCTASE SIRA"/>
    <property type="match status" value="1"/>
</dbReference>
<protein>
    <recommendedName>
        <fullName evidence="10">Tetrahaem cytochrome domain-containing protein</fullName>
    </recommendedName>
</protein>
<feature type="transmembrane region" description="Helical" evidence="9">
    <location>
        <begin position="680"/>
        <end position="700"/>
    </location>
</feature>
<dbReference type="GO" id="GO:0046872">
    <property type="term" value="F:metal ion binding"/>
    <property type="evidence" value="ECO:0007669"/>
    <property type="project" value="UniProtKB-KW"/>
</dbReference>
<keyword evidence="5" id="KW-0479">Metal-binding</keyword>
<evidence type="ECO:0000256" key="3">
    <source>
        <dbReference type="ARBA" id="ARBA00022448"/>
    </source>
</evidence>
<keyword evidence="8" id="KW-0408">Iron</keyword>
<evidence type="ECO:0000313" key="11">
    <source>
        <dbReference type="EMBL" id="VGO17896.1"/>
    </source>
</evidence>
<evidence type="ECO:0000256" key="6">
    <source>
        <dbReference type="ARBA" id="ARBA00022729"/>
    </source>
</evidence>
<keyword evidence="7" id="KW-0249">Electron transport</keyword>
<feature type="domain" description="Tetrahaem cytochrome" evidence="10">
    <location>
        <begin position="258"/>
        <end position="328"/>
    </location>
</feature>
<evidence type="ECO:0000256" key="8">
    <source>
        <dbReference type="ARBA" id="ARBA00023004"/>
    </source>
</evidence>
<keyword evidence="9" id="KW-0472">Membrane</keyword>
<keyword evidence="9" id="KW-0812">Transmembrane</keyword>
<dbReference type="SUPFAM" id="SSF48695">
    <property type="entry name" value="Multiheme cytochromes"/>
    <property type="match status" value="1"/>
</dbReference>
<dbReference type="AlphaFoldDB" id="A0A6C2UFB5"/>
<dbReference type="Proteomes" id="UP000366872">
    <property type="component" value="Unassembled WGS sequence"/>
</dbReference>
<keyword evidence="9" id="KW-1133">Transmembrane helix</keyword>
<dbReference type="PANTHER" id="PTHR35038:SF8">
    <property type="entry name" value="C-TYPE POLYHEME CYTOCHROME OMCC"/>
    <property type="match status" value="1"/>
</dbReference>
<dbReference type="Gene3D" id="1.10.1130.10">
    <property type="entry name" value="Flavocytochrome C3, Chain A"/>
    <property type="match status" value="1"/>
</dbReference>
<feature type="transmembrane region" description="Helical" evidence="9">
    <location>
        <begin position="744"/>
        <end position="764"/>
    </location>
</feature>
<accession>A0A6C2UFB5</accession>
<feature type="transmembrane region" description="Helical" evidence="9">
    <location>
        <begin position="801"/>
        <end position="822"/>
    </location>
</feature>
<proteinExistence type="predicted"/>
<evidence type="ECO:0000256" key="5">
    <source>
        <dbReference type="ARBA" id="ARBA00022723"/>
    </source>
</evidence>